<protein>
    <recommendedName>
        <fullName evidence="7">Major facilitator superfamily (MFS) profile domain-containing protein</fullName>
    </recommendedName>
</protein>
<dbReference type="InterPro" id="IPR036259">
    <property type="entry name" value="MFS_trans_sf"/>
</dbReference>
<dbReference type="GO" id="GO:0005315">
    <property type="term" value="F:phosphate transmembrane transporter activity"/>
    <property type="evidence" value="ECO:0007669"/>
    <property type="project" value="TreeGrafter"/>
</dbReference>
<dbReference type="Gene3D" id="1.20.1250.20">
    <property type="entry name" value="MFS general substrate transporter like domains"/>
    <property type="match status" value="1"/>
</dbReference>
<dbReference type="Proteomes" id="UP001445335">
    <property type="component" value="Unassembled WGS sequence"/>
</dbReference>
<feature type="transmembrane region" description="Helical" evidence="6">
    <location>
        <begin position="191"/>
        <end position="215"/>
    </location>
</feature>
<feature type="transmembrane region" description="Helical" evidence="6">
    <location>
        <begin position="147"/>
        <end position="170"/>
    </location>
</feature>
<evidence type="ECO:0000256" key="5">
    <source>
        <dbReference type="ARBA" id="ARBA00024362"/>
    </source>
</evidence>
<gene>
    <name evidence="8" type="ORF">WJX81_004733</name>
</gene>
<dbReference type="InterPro" id="IPR050382">
    <property type="entry name" value="MFS_Na/Anion_cotransporter"/>
</dbReference>
<dbReference type="AlphaFoldDB" id="A0AAW1SIS5"/>
<feature type="transmembrane region" description="Helical" evidence="6">
    <location>
        <begin position="53"/>
        <end position="73"/>
    </location>
</feature>
<dbReference type="EMBL" id="JALJOU010000002">
    <property type="protein sequence ID" value="KAK9845874.1"/>
    <property type="molecule type" value="Genomic_DNA"/>
</dbReference>
<evidence type="ECO:0000256" key="3">
    <source>
        <dbReference type="ARBA" id="ARBA00022989"/>
    </source>
</evidence>
<dbReference type="GO" id="GO:0009536">
    <property type="term" value="C:plastid"/>
    <property type="evidence" value="ECO:0007669"/>
    <property type="project" value="TreeGrafter"/>
</dbReference>
<comment type="caution">
    <text evidence="8">The sequence shown here is derived from an EMBL/GenBank/DDBJ whole genome shotgun (WGS) entry which is preliminary data.</text>
</comment>
<feature type="domain" description="Major facilitator superfamily (MFS) profile" evidence="7">
    <location>
        <begin position="1"/>
        <end position="385"/>
    </location>
</feature>
<feature type="transmembrane region" description="Helical" evidence="6">
    <location>
        <begin position="331"/>
        <end position="353"/>
    </location>
</feature>
<keyword evidence="2 6" id="KW-0812">Transmembrane</keyword>
<dbReference type="InterPro" id="IPR011701">
    <property type="entry name" value="MFS"/>
</dbReference>
<dbReference type="GO" id="GO:0016020">
    <property type="term" value="C:membrane"/>
    <property type="evidence" value="ECO:0007669"/>
    <property type="project" value="UniProtKB-SubCell"/>
</dbReference>
<evidence type="ECO:0000259" key="7">
    <source>
        <dbReference type="PROSITE" id="PS50850"/>
    </source>
</evidence>
<keyword evidence="9" id="KW-1185">Reference proteome</keyword>
<evidence type="ECO:0000256" key="6">
    <source>
        <dbReference type="SAM" id="Phobius"/>
    </source>
</evidence>
<dbReference type="Pfam" id="PF07690">
    <property type="entry name" value="MFS_1"/>
    <property type="match status" value="1"/>
</dbReference>
<keyword evidence="4 6" id="KW-0472">Membrane</keyword>
<accession>A0AAW1SIS5</accession>
<feature type="transmembrane region" description="Helical" evidence="6">
    <location>
        <begin position="235"/>
        <end position="259"/>
    </location>
</feature>
<dbReference type="PANTHER" id="PTHR11662">
    <property type="entry name" value="SOLUTE CARRIER FAMILY 17"/>
    <property type="match status" value="1"/>
</dbReference>
<comment type="similarity">
    <text evidence="5">Belongs to the major facilitator superfamily. Sodium/anion cotransporter (TC 2.A.1.14) family.</text>
</comment>
<evidence type="ECO:0000313" key="8">
    <source>
        <dbReference type="EMBL" id="KAK9845874.1"/>
    </source>
</evidence>
<sequence>MDRICLSVAIVPIAQEFGWSAGLQGIVQSAFLYGYMATQLLGGTLADRFGGKAVMACGVAWFSLASLLLPVALSAPVERAGLTVAAVLLARACVGLGEGVALPTMNHLVAAHVPPASRATALGTAFSGFHCGNLLGLALSPVLMAALGWRSLFLIFGAVGAPLLALWLAVVPARATRVEAATSARSSTLDLLGSSATWAIIVVNIVNHWGYFIYLSWMPSYFHQALHLDIKSSSFLAFLPWTVMAVGSSAAGLLADWLVRRGVPVTDVRKRIQTVAFLGPAAALLVLANRTISPALAVTCLTMALGTTSLGQAGFVANISDIAPRYAGQMFGLCNTFGTLAGIVGVSAVGFIVERTGSFDPVFKLTALLYVLGTVVWNIGCVGTKVFE</sequence>
<feature type="transmembrane region" description="Helical" evidence="6">
    <location>
        <begin position="271"/>
        <end position="289"/>
    </location>
</feature>
<dbReference type="InterPro" id="IPR020846">
    <property type="entry name" value="MFS_dom"/>
</dbReference>
<reference evidence="8 9" key="1">
    <citation type="journal article" date="2024" name="Nat. Commun.">
        <title>Phylogenomics reveals the evolutionary origins of lichenization in chlorophyte algae.</title>
        <authorList>
            <person name="Puginier C."/>
            <person name="Libourel C."/>
            <person name="Otte J."/>
            <person name="Skaloud P."/>
            <person name="Haon M."/>
            <person name="Grisel S."/>
            <person name="Petersen M."/>
            <person name="Berrin J.G."/>
            <person name="Delaux P.M."/>
            <person name="Dal Grande F."/>
            <person name="Keller J."/>
        </authorList>
    </citation>
    <scope>NUCLEOTIDE SEQUENCE [LARGE SCALE GENOMIC DNA]</scope>
    <source>
        <strain evidence="8 9">SAG 245.80</strain>
    </source>
</reference>
<dbReference type="FunFam" id="1.20.1250.20:FF:000058">
    <property type="entry name" value="ascorbate transporter, chloroplastic isoform X1"/>
    <property type="match status" value="1"/>
</dbReference>
<evidence type="ECO:0000256" key="2">
    <source>
        <dbReference type="ARBA" id="ARBA00022692"/>
    </source>
</evidence>
<comment type="subcellular location">
    <subcellularLocation>
        <location evidence="1">Membrane</location>
        <topology evidence="1">Multi-pass membrane protein</topology>
    </subcellularLocation>
</comment>
<feature type="transmembrane region" description="Helical" evidence="6">
    <location>
        <begin position="365"/>
        <end position="387"/>
    </location>
</feature>
<keyword evidence="3 6" id="KW-1133">Transmembrane helix</keyword>
<evidence type="ECO:0000256" key="4">
    <source>
        <dbReference type="ARBA" id="ARBA00023136"/>
    </source>
</evidence>
<feature type="transmembrane region" description="Helical" evidence="6">
    <location>
        <begin position="295"/>
        <end position="319"/>
    </location>
</feature>
<dbReference type="PROSITE" id="PS50850">
    <property type="entry name" value="MFS"/>
    <property type="match status" value="1"/>
</dbReference>
<evidence type="ECO:0000313" key="9">
    <source>
        <dbReference type="Proteomes" id="UP001445335"/>
    </source>
</evidence>
<evidence type="ECO:0000256" key="1">
    <source>
        <dbReference type="ARBA" id="ARBA00004141"/>
    </source>
</evidence>
<proteinExistence type="inferred from homology"/>
<organism evidence="8 9">
    <name type="scientific">Elliptochloris bilobata</name>
    <dbReference type="NCBI Taxonomy" id="381761"/>
    <lineage>
        <taxon>Eukaryota</taxon>
        <taxon>Viridiplantae</taxon>
        <taxon>Chlorophyta</taxon>
        <taxon>core chlorophytes</taxon>
        <taxon>Trebouxiophyceae</taxon>
        <taxon>Trebouxiophyceae incertae sedis</taxon>
        <taxon>Elliptochloris clade</taxon>
        <taxon>Elliptochloris</taxon>
    </lineage>
</organism>
<name>A0AAW1SIS5_9CHLO</name>
<dbReference type="PANTHER" id="PTHR11662:SF399">
    <property type="entry name" value="FI19708P1-RELATED"/>
    <property type="match status" value="1"/>
</dbReference>
<dbReference type="SUPFAM" id="SSF103473">
    <property type="entry name" value="MFS general substrate transporter"/>
    <property type="match status" value="1"/>
</dbReference>